<dbReference type="PANTHER" id="PTHR46696:SF1">
    <property type="entry name" value="CYTOCHROME P450 YJIB-RELATED"/>
    <property type="match status" value="1"/>
</dbReference>
<dbReference type="RefSeq" id="WP_285764996.1">
    <property type="nucleotide sequence ID" value="NZ_BSYJ01000006.1"/>
</dbReference>
<comment type="similarity">
    <text evidence="2 3">Belongs to the cytochrome P450 family.</text>
</comment>
<accession>A0ABQ6M217</accession>
<dbReference type="SUPFAM" id="SSF48264">
    <property type="entry name" value="Cytochrome P450"/>
    <property type="match status" value="1"/>
</dbReference>
<dbReference type="InterPro" id="IPR017972">
    <property type="entry name" value="Cyt_P450_CS"/>
</dbReference>
<dbReference type="Gene3D" id="1.10.630.10">
    <property type="entry name" value="Cytochrome P450"/>
    <property type="match status" value="1"/>
</dbReference>
<dbReference type="Pfam" id="PF00067">
    <property type="entry name" value="p450"/>
    <property type="match status" value="1"/>
</dbReference>
<evidence type="ECO:0000313" key="5">
    <source>
        <dbReference type="Proteomes" id="UP001224392"/>
    </source>
</evidence>
<dbReference type="InterPro" id="IPR036396">
    <property type="entry name" value="Cyt_P450_sf"/>
</dbReference>
<reference evidence="4 5" key="1">
    <citation type="submission" date="2023-04" db="EMBL/GenBank/DDBJ databases">
        <title>Marinobulbifer ophiurae gen. nov., sp. Nov., isolate from tissue of brittle star Ophioplocus japonicus.</title>
        <authorList>
            <person name="Kawano K."/>
            <person name="Sawayama S."/>
            <person name="Nakagawa S."/>
        </authorList>
    </citation>
    <scope>NUCLEOTIDE SEQUENCE [LARGE SCALE GENOMIC DNA]</scope>
    <source>
        <strain evidence="4 5">NKW57</strain>
    </source>
</reference>
<comment type="caution">
    <text evidence="4">The sequence shown here is derived from an EMBL/GenBank/DDBJ whole genome shotgun (WGS) entry which is preliminary data.</text>
</comment>
<dbReference type="PROSITE" id="PS00086">
    <property type="entry name" value="CYTOCHROME_P450"/>
    <property type="match status" value="1"/>
</dbReference>
<keyword evidence="3" id="KW-0349">Heme</keyword>
<dbReference type="PRINTS" id="PR00359">
    <property type="entry name" value="BP450"/>
</dbReference>
<keyword evidence="3" id="KW-0560">Oxidoreductase</keyword>
<evidence type="ECO:0000256" key="1">
    <source>
        <dbReference type="ARBA" id="ARBA00001971"/>
    </source>
</evidence>
<dbReference type="InterPro" id="IPR001128">
    <property type="entry name" value="Cyt_P450"/>
</dbReference>
<keyword evidence="3" id="KW-0479">Metal-binding</keyword>
<dbReference type="InterPro" id="IPR002397">
    <property type="entry name" value="Cyt_P450_B"/>
</dbReference>
<gene>
    <name evidence="4" type="primary">cyp142</name>
    <name evidence="4" type="ORF">MNKW57_27040</name>
</gene>
<protein>
    <submittedName>
        <fullName evidence="4">Steroid C26-monooxygenase Cyp142</fullName>
    </submittedName>
</protein>
<keyword evidence="5" id="KW-1185">Reference proteome</keyword>
<name>A0ABQ6M217_9GAMM</name>
<dbReference type="EMBL" id="BSYJ01000006">
    <property type="protein sequence ID" value="GMG88383.1"/>
    <property type="molecule type" value="Genomic_DNA"/>
</dbReference>
<organism evidence="4 5">
    <name type="scientific">Biformimicrobium ophioploci</name>
    <dbReference type="NCBI Taxonomy" id="3036711"/>
    <lineage>
        <taxon>Bacteria</taxon>
        <taxon>Pseudomonadati</taxon>
        <taxon>Pseudomonadota</taxon>
        <taxon>Gammaproteobacteria</taxon>
        <taxon>Cellvibrionales</taxon>
        <taxon>Microbulbiferaceae</taxon>
        <taxon>Biformimicrobium</taxon>
    </lineage>
</organism>
<proteinExistence type="inferred from homology"/>
<sequence>MTEATLEEKQALDGMSLLDNETLKCPYHYDKTLRENAPVYQDPTSGVYVVSTYELVREAHRNPKVFTNDFALAKGADESIDPDIAAAMSNTYDLGKGTLLTIDDPQHKIYRDELKDFFLAKNLAKYRPWITEFASKLVADLPRGEAFNFVEKFTRTLPLSVIMHVLGMPLEMRDLAFKWTVDNVTVFSKLGDKETLLAAHAGLKDEYDWFVQALDERRANPRDDLLSLIAHATYEGRPLTIEEQLSHCTQFLVAGNETTTATLAEGMRQLCLNPDQQRLIREDRSLIPNLVEESLRIASPTSNMWRVVKEDYNLGGTVIPKDSMVLLKYFSSNHDEDMFENPMRFDITRKNVNRHIAFGFGSHVCIGQHLSKLEMIVAWEILLENSNNFRLGCNADDLEYMPHLLLRGLEEIPVIIE</sequence>
<dbReference type="PANTHER" id="PTHR46696">
    <property type="entry name" value="P450, PUTATIVE (EUROFUNG)-RELATED"/>
    <property type="match status" value="1"/>
</dbReference>
<keyword evidence="3" id="KW-0503">Monooxygenase</keyword>
<dbReference type="Proteomes" id="UP001224392">
    <property type="component" value="Unassembled WGS sequence"/>
</dbReference>
<keyword evidence="3" id="KW-0408">Iron</keyword>
<comment type="cofactor">
    <cofactor evidence="1">
        <name>heme</name>
        <dbReference type="ChEBI" id="CHEBI:30413"/>
    </cofactor>
</comment>
<evidence type="ECO:0000256" key="3">
    <source>
        <dbReference type="RuleBase" id="RU000461"/>
    </source>
</evidence>
<evidence type="ECO:0000256" key="2">
    <source>
        <dbReference type="ARBA" id="ARBA00010617"/>
    </source>
</evidence>
<dbReference type="PRINTS" id="PR00385">
    <property type="entry name" value="P450"/>
</dbReference>
<evidence type="ECO:0000313" key="4">
    <source>
        <dbReference type="EMBL" id="GMG88383.1"/>
    </source>
</evidence>